<evidence type="ECO:0000256" key="13">
    <source>
        <dbReference type="ARBA" id="ARBA00023288"/>
    </source>
</evidence>
<keyword evidence="10" id="KW-0472">Membrane</keyword>
<protein>
    <recommendedName>
        <fullName evidence="16">CFEM domain-containing protein</fullName>
    </recommendedName>
</protein>
<keyword evidence="6" id="KW-0349">Heme</keyword>
<dbReference type="Proteomes" id="UP001565368">
    <property type="component" value="Unassembled WGS sequence"/>
</dbReference>
<keyword evidence="7" id="KW-0479">Metal-binding</keyword>
<evidence type="ECO:0000256" key="10">
    <source>
        <dbReference type="ARBA" id="ARBA00023136"/>
    </source>
</evidence>
<dbReference type="InterPro" id="IPR008427">
    <property type="entry name" value="Extracellular_membr_CFEM_dom"/>
</dbReference>
<accession>A0ABR3Q3N8</accession>
<evidence type="ECO:0000256" key="14">
    <source>
        <dbReference type="SAM" id="MobiDB-lite"/>
    </source>
</evidence>
<dbReference type="Pfam" id="PF05730">
    <property type="entry name" value="CFEM"/>
    <property type="match status" value="4"/>
</dbReference>
<evidence type="ECO:0000256" key="5">
    <source>
        <dbReference type="ARBA" id="ARBA00022525"/>
    </source>
</evidence>
<reference evidence="17 18" key="1">
    <citation type="submission" date="2023-08" db="EMBL/GenBank/DDBJ databases">
        <title>Annotated Genome Sequence of Vanrija albida AlHP1.</title>
        <authorList>
            <person name="Herzog R."/>
        </authorList>
    </citation>
    <scope>NUCLEOTIDE SEQUENCE [LARGE SCALE GENOMIC DNA]</scope>
    <source>
        <strain evidence="17 18">AlHP1</strain>
    </source>
</reference>
<keyword evidence="8 15" id="KW-0732">Signal</keyword>
<feature type="compositionally biased region" description="Low complexity" evidence="14">
    <location>
        <begin position="55"/>
        <end position="88"/>
    </location>
</feature>
<dbReference type="PANTHER" id="PTHR37928">
    <property type="entry name" value="CFEM DOMAIN PROTEIN (AFU_ORTHOLOGUE AFUA_6G14090)"/>
    <property type="match status" value="1"/>
</dbReference>
<keyword evidence="5" id="KW-0964">Secreted</keyword>
<dbReference type="RefSeq" id="XP_069209304.1">
    <property type="nucleotide sequence ID" value="XM_069351886.1"/>
</dbReference>
<keyword evidence="9" id="KW-0408">Iron</keyword>
<evidence type="ECO:0000256" key="1">
    <source>
        <dbReference type="ARBA" id="ARBA00004609"/>
    </source>
</evidence>
<comment type="similarity">
    <text evidence="3">Belongs to the RBT5 family.</text>
</comment>
<keyword evidence="11" id="KW-1015">Disulfide bond</keyword>
<dbReference type="GeneID" id="95984385"/>
<dbReference type="EMBL" id="JBBXJM010000003">
    <property type="protein sequence ID" value="KAL1409360.1"/>
    <property type="molecule type" value="Genomic_DNA"/>
</dbReference>
<evidence type="ECO:0000256" key="3">
    <source>
        <dbReference type="ARBA" id="ARBA00010031"/>
    </source>
</evidence>
<feature type="domain" description="CFEM" evidence="16">
    <location>
        <begin position="230"/>
        <end position="342"/>
    </location>
</feature>
<evidence type="ECO:0000256" key="8">
    <source>
        <dbReference type="ARBA" id="ARBA00022729"/>
    </source>
</evidence>
<evidence type="ECO:0000256" key="4">
    <source>
        <dbReference type="ARBA" id="ARBA00022475"/>
    </source>
</evidence>
<comment type="caution">
    <text evidence="17">The sequence shown here is derived from an EMBL/GenBank/DDBJ whole genome shotgun (WGS) entry which is preliminary data.</text>
</comment>
<evidence type="ECO:0000256" key="2">
    <source>
        <dbReference type="ARBA" id="ARBA00004613"/>
    </source>
</evidence>
<keyword evidence="12" id="KW-0325">Glycoprotein</keyword>
<evidence type="ECO:0000256" key="6">
    <source>
        <dbReference type="ARBA" id="ARBA00022617"/>
    </source>
</evidence>
<keyword evidence="18" id="KW-1185">Reference proteome</keyword>
<dbReference type="SMART" id="SM00747">
    <property type="entry name" value="CFEM"/>
    <property type="match status" value="4"/>
</dbReference>
<gene>
    <name evidence="17" type="ORF">Q8F55_003342</name>
</gene>
<feature type="signal peptide" evidence="15">
    <location>
        <begin position="1"/>
        <end position="17"/>
    </location>
</feature>
<evidence type="ECO:0000256" key="15">
    <source>
        <dbReference type="SAM" id="SignalP"/>
    </source>
</evidence>
<dbReference type="PANTHER" id="PTHR37928:SF2">
    <property type="entry name" value="GPI ANCHORED CFEM DOMAIN PROTEIN (AFU_ORTHOLOGUE AFUA_6G10580)"/>
    <property type="match status" value="1"/>
</dbReference>
<dbReference type="PROSITE" id="PS52012">
    <property type="entry name" value="CFEM"/>
    <property type="match status" value="2"/>
</dbReference>
<name>A0ABR3Q3N8_9TREE</name>
<keyword evidence="4" id="KW-1003">Cell membrane</keyword>
<feature type="compositionally biased region" description="Pro residues" evidence="14">
    <location>
        <begin position="89"/>
        <end position="99"/>
    </location>
</feature>
<dbReference type="InterPro" id="IPR051735">
    <property type="entry name" value="CFEM_domain"/>
</dbReference>
<evidence type="ECO:0000256" key="12">
    <source>
        <dbReference type="ARBA" id="ARBA00023180"/>
    </source>
</evidence>
<organism evidence="17 18">
    <name type="scientific">Vanrija albida</name>
    <dbReference type="NCBI Taxonomy" id="181172"/>
    <lineage>
        <taxon>Eukaryota</taxon>
        <taxon>Fungi</taxon>
        <taxon>Dikarya</taxon>
        <taxon>Basidiomycota</taxon>
        <taxon>Agaricomycotina</taxon>
        <taxon>Tremellomycetes</taxon>
        <taxon>Trichosporonales</taxon>
        <taxon>Trichosporonaceae</taxon>
        <taxon>Vanrija</taxon>
    </lineage>
</organism>
<evidence type="ECO:0000256" key="9">
    <source>
        <dbReference type="ARBA" id="ARBA00023004"/>
    </source>
</evidence>
<feature type="region of interest" description="Disordered" evidence="14">
    <location>
        <begin position="54"/>
        <end position="106"/>
    </location>
</feature>
<keyword evidence="13" id="KW-0449">Lipoprotein</keyword>
<evidence type="ECO:0000259" key="16">
    <source>
        <dbReference type="PROSITE" id="PS52012"/>
    </source>
</evidence>
<evidence type="ECO:0000313" key="17">
    <source>
        <dbReference type="EMBL" id="KAL1409360.1"/>
    </source>
</evidence>
<proteinExistence type="inferred from homology"/>
<evidence type="ECO:0000313" key="18">
    <source>
        <dbReference type="Proteomes" id="UP001565368"/>
    </source>
</evidence>
<feature type="chain" id="PRO_5045713371" description="CFEM domain-containing protein" evidence="15">
    <location>
        <begin position="18"/>
        <end position="445"/>
    </location>
</feature>
<comment type="subcellular location">
    <subcellularLocation>
        <location evidence="1">Cell membrane</location>
        <topology evidence="1">Lipid-anchor</topology>
        <topology evidence="1">GPI-anchor</topology>
    </subcellularLocation>
    <subcellularLocation>
        <location evidence="2">Secreted</location>
    </subcellularLocation>
</comment>
<feature type="domain" description="CFEM" evidence="16">
    <location>
        <begin position="90"/>
        <end position="202"/>
    </location>
</feature>
<evidence type="ECO:0000256" key="11">
    <source>
        <dbReference type="ARBA" id="ARBA00023157"/>
    </source>
</evidence>
<evidence type="ECO:0000256" key="7">
    <source>
        <dbReference type="ARBA" id="ARBA00022723"/>
    </source>
</evidence>
<sequence length="445" mass="45855">MKLSILLAAAIASTANAGWVSYDWGRPVTEAGWFGPNPPPGAKTVAAYPPPVESKPPVLAVSAPPASSAAPAPTSQPPASAAPSSAAPSPKPSAPPVDPNIPHSSNGTIPDLSKLTTCALQCVLDGIPAAGCHSPLDDACMCYGDNFLNIVTKCITAKCKPEEALPALDLGIKLCPKLPLPNLSTLDICAGKCIVSQLGPAGCKGPLDFGCICSAGYIDKVSPCLLNACDNDKVTAALNYLPNICPSLPLPDLKPLQTCARDCVINTIKGEGCNSPLNTGCICTEPFTNKATQCIFGACPSSAVPAVLKLETNLCPNLRLPNLDGLTPCAVDCVVKGIQSQKCAGPLDNNCICSLAFPLNVAGCIIGKCGFGDLGPAINLQFGQCKPGGLLSAKCQASGIFKLLQPACWFSGFKNNAVVQRRGTPDAMVMRHLFEQARRGQIAGL</sequence>